<dbReference type="PANTHER" id="PTHR11102">
    <property type="entry name" value="SEL-1-LIKE PROTEIN"/>
    <property type="match status" value="1"/>
</dbReference>
<reference evidence="1" key="1">
    <citation type="submission" date="2020-12" db="EMBL/GenBank/DDBJ databases">
        <title>Devosia sp. MSA67 isolated from Mo River.</title>
        <authorList>
            <person name="Ma F."/>
            <person name="Zi Z."/>
        </authorList>
    </citation>
    <scope>NUCLEOTIDE SEQUENCE</scope>
    <source>
        <strain evidence="1">MSA67</strain>
    </source>
</reference>
<evidence type="ECO:0000313" key="2">
    <source>
        <dbReference type="Proteomes" id="UP000602124"/>
    </source>
</evidence>
<dbReference type="InterPro" id="IPR011990">
    <property type="entry name" value="TPR-like_helical_dom_sf"/>
</dbReference>
<dbReference type="SUPFAM" id="SSF81901">
    <property type="entry name" value="HCP-like"/>
    <property type="match status" value="1"/>
</dbReference>
<dbReference type="AlphaFoldDB" id="A0A934IQA1"/>
<dbReference type="EMBL" id="JAEKMH010000002">
    <property type="protein sequence ID" value="MBJ3784854.1"/>
    <property type="molecule type" value="Genomic_DNA"/>
</dbReference>
<proteinExistence type="predicted"/>
<dbReference type="SMART" id="SM00671">
    <property type="entry name" value="SEL1"/>
    <property type="match status" value="4"/>
</dbReference>
<dbReference type="PROSITE" id="PS51257">
    <property type="entry name" value="PROKAR_LIPOPROTEIN"/>
    <property type="match status" value="1"/>
</dbReference>
<dbReference type="Pfam" id="PF08238">
    <property type="entry name" value="Sel1"/>
    <property type="match status" value="4"/>
</dbReference>
<sequence length="278" mass="29780">MRQWLLGFAFLVFSCLPTLADDWLKALLLFDAGRYEEPIALLTPLADAGDLGAQEILYAAYRNGYGVAVDDAAAVRWLEKSVAQGAPTAQAAMAHHYLEGRGVAMDSQKAVHWFTLAAQQGYAPAIHNLAVLTLAGRGVPADAEEGWRLLTWAAELDNPDALFTVGLDRLSRAGDGAAFDLALADLRRAAQLGQREAHAVLGQLYADFVEAPHHLVLSAFHYQMAADAGCVDAVAAADVAAARLSTDEVETLAYNLDKWQVEIDPRDPQPAPATCLGS</sequence>
<dbReference type="Proteomes" id="UP000602124">
    <property type="component" value="Unassembled WGS sequence"/>
</dbReference>
<organism evidence="1 2">
    <name type="scientific">Devosia sediminis</name>
    <dbReference type="NCBI Taxonomy" id="2798801"/>
    <lineage>
        <taxon>Bacteria</taxon>
        <taxon>Pseudomonadati</taxon>
        <taxon>Pseudomonadota</taxon>
        <taxon>Alphaproteobacteria</taxon>
        <taxon>Hyphomicrobiales</taxon>
        <taxon>Devosiaceae</taxon>
        <taxon>Devosia</taxon>
    </lineage>
</organism>
<gene>
    <name evidence="1" type="ORF">JEQ47_09005</name>
</gene>
<dbReference type="InterPro" id="IPR050767">
    <property type="entry name" value="Sel1_AlgK"/>
</dbReference>
<comment type="caution">
    <text evidence="1">The sequence shown here is derived from an EMBL/GenBank/DDBJ whole genome shotgun (WGS) entry which is preliminary data.</text>
</comment>
<dbReference type="PANTHER" id="PTHR11102:SF160">
    <property type="entry name" value="ERAD-ASSOCIATED E3 UBIQUITIN-PROTEIN LIGASE COMPONENT HRD3"/>
    <property type="match status" value="1"/>
</dbReference>
<evidence type="ECO:0000313" key="1">
    <source>
        <dbReference type="EMBL" id="MBJ3784854.1"/>
    </source>
</evidence>
<keyword evidence="2" id="KW-1185">Reference proteome</keyword>
<dbReference type="Gene3D" id="1.25.40.10">
    <property type="entry name" value="Tetratricopeptide repeat domain"/>
    <property type="match status" value="2"/>
</dbReference>
<dbReference type="InterPro" id="IPR006597">
    <property type="entry name" value="Sel1-like"/>
</dbReference>
<accession>A0A934IQA1</accession>
<name>A0A934IQA1_9HYPH</name>
<protein>
    <submittedName>
        <fullName evidence="1">Sel1 repeat family protein</fullName>
    </submittedName>
</protein>
<dbReference type="RefSeq" id="WP_198876074.1">
    <property type="nucleotide sequence ID" value="NZ_JAEKMH010000002.1"/>
</dbReference>